<dbReference type="SUPFAM" id="SSF52768">
    <property type="entry name" value="Arginase/deacetylase"/>
    <property type="match status" value="1"/>
</dbReference>
<dbReference type="InterPro" id="IPR000286">
    <property type="entry name" value="HDACs"/>
</dbReference>
<sequence>MTLFYYDYLFQEHETGEHPENPGRLAAVMRRLNFLGLDALCHRPAWEPASMEQLRLVHTADHIQAVRSLSERGGGAVDEDTVVSLRSYDAATLGAGAVADAVQRVVAGEDKTAFCLIRPPGHHATCDRAMGFCLFNNIAIGARIATQTLGLEHVMIVDFDVHHGNGTQDIFYADPRVSFLSMHRSPLYPYSGMEDETGIGEASGMTLNLPIEFGTSAEIQRQRFRDAMFSLAEKNAPQLLLVSAGFDSHRLDPIGSLGLSSEDFTLITQDIVSVAKQYTDGRIVSVLEGGYNPHALAESVSNHLETLLEES</sequence>
<evidence type="ECO:0000313" key="3">
    <source>
        <dbReference type="EMBL" id="GAA4472681.1"/>
    </source>
</evidence>
<dbReference type="CDD" id="cd09992">
    <property type="entry name" value="HDAC_classII"/>
    <property type="match status" value="1"/>
</dbReference>
<dbReference type="Proteomes" id="UP001500840">
    <property type="component" value="Unassembled WGS sequence"/>
</dbReference>
<evidence type="ECO:0000259" key="2">
    <source>
        <dbReference type="Pfam" id="PF00850"/>
    </source>
</evidence>
<organism evidence="3 4">
    <name type="scientific">Novipirellula rosea</name>
    <dbReference type="NCBI Taxonomy" id="1031540"/>
    <lineage>
        <taxon>Bacteria</taxon>
        <taxon>Pseudomonadati</taxon>
        <taxon>Planctomycetota</taxon>
        <taxon>Planctomycetia</taxon>
        <taxon>Pirellulales</taxon>
        <taxon>Pirellulaceae</taxon>
        <taxon>Novipirellula</taxon>
    </lineage>
</organism>
<gene>
    <name evidence="3" type="ORF">GCM10023156_69590</name>
</gene>
<keyword evidence="4" id="KW-1185">Reference proteome</keyword>
<dbReference type="Gene3D" id="3.40.800.20">
    <property type="entry name" value="Histone deacetylase domain"/>
    <property type="match status" value="1"/>
</dbReference>
<dbReference type="PRINTS" id="PR01270">
    <property type="entry name" value="HDASUPER"/>
</dbReference>
<dbReference type="InterPro" id="IPR023696">
    <property type="entry name" value="Ureohydrolase_dom_sf"/>
</dbReference>
<feature type="domain" description="Histone deacetylase" evidence="2">
    <location>
        <begin position="18"/>
        <end position="307"/>
    </location>
</feature>
<dbReference type="Pfam" id="PF00850">
    <property type="entry name" value="Hist_deacetyl"/>
    <property type="match status" value="1"/>
</dbReference>
<proteinExistence type="inferred from homology"/>
<comment type="similarity">
    <text evidence="1">Belongs to the histone deacetylase family.</text>
</comment>
<reference evidence="4" key="1">
    <citation type="journal article" date="2019" name="Int. J. Syst. Evol. Microbiol.">
        <title>The Global Catalogue of Microorganisms (GCM) 10K type strain sequencing project: providing services to taxonomists for standard genome sequencing and annotation.</title>
        <authorList>
            <consortium name="The Broad Institute Genomics Platform"/>
            <consortium name="The Broad Institute Genome Sequencing Center for Infectious Disease"/>
            <person name="Wu L."/>
            <person name="Ma J."/>
        </authorList>
    </citation>
    <scope>NUCLEOTIDE SEQUENCE [LARGE SCALE GENOMIC DNA]</scope>
    <source>
        <strain evidence="4">JCM 17759</strain>
    </source>
</reference>
<accession>A0ABP8NT49</accession>
<dbReference type="EMBL" id="BAABGA010000120">
    <property type="protein sequence ID" value="GAA4472681.1"/>
    <property type="molecule type" value="Genomic_DNA"/>
</dbReference>
<evidence type="ECO:0000313" key="4">
    <source>
        <dbReference type="Proteomes" id="UP001500840"/>
    </source>
</evidence>
<name>A0ABP8NT49_9BACT</name>
<dbReference type="InterPro" id="IPR037138">
    <property type="entry name" value="His_deacetylse_dom_sf"/>
</dbReference>
<comment type="caution">
    <text evidence="3">The sequence shown here is derived from an EMBL/GenBank/DDBJ whole genome shotgun (WGS) entry which is preliminary data.</text>
</comment>
<protein>
    <submittedName>
        <fullName evidence="3">Histone deacetylase</fullName>
    </submittedName>
</protein>
<dbReference type="PANTHER" id="PTHR10625">
    <property type="entry name" value="HISTONE DEACETYLASE HDAC1-RELATED"/>
    <property type="match status" value="1"/>
</dbReference>
<dbReference type="RefSeq" id="WP_345328347.1">
    <property type="nucleotide sequence ID" value="NZ_BAABGA010000120.1"/>
</dbReference>
<dbReference type="InterPro" id="IPR023801">
    <property type="entry name" value="His_deacetylse_dom"/>
</dbReference>
<dbReference type="PANTHER" id="PTHR10625:SF10">
    <property type="entry name" value="HISTONE DEACETYLASE HDAC1"/>
    <property type="match status" value="1"/>
</dbReference>
<evidence type="ECO:0000256" key="1">
    <source>
        <dbReference type="ARBA" id="ARBA00005947"/>
    </source>
</evidence>